<dbReference type="PANTHER" id="PTHR33925:SF1">
    <property type="entry name" value="PROTEIN ACCUMULATION AND REPLICATION OF CHLOROPLASTS 6, CHLOROPLASTIC"/>
    <property type="match status" value="1"/>
</dbReference>
<dbReference type="InterPro" id="IPR036869">
    <property type="entry name" value="J_dom_sf"/>
</dbReference>
<dbReference type="Proteomes" id="UP000000440">
    <property type="component" value="Chromosome"/>
</dbReference>
<dbReference type="Pfam" id="PF00226">
    <property type="entry name" value="DnaJ"/>
    <property type="match status" value="1"/>
</dbReference>
<protein>
    <submittedName>
        <fullName evidence="3">Tlr0758 protein</fullName>
    </submittedName>
</protein>
<feature type="compositionally biased region" description="Low complexity" evidence="1">
    <location>
        <begin position="459"/>
        <end position="472"/>
    </location>
</feature>
<dbReference type="STRING" id="197221.gene:10747349"/>
<evidence type="ECO:0000256" key="1">
    <source>
        <dbReference type="SAM" id="MobiDB-lite"/>
    </source>
</evidence>
<evidence type="ECO:0000313" key="4">
    <source>
        <dbReference type="Proteomes" id="UP000000440"/>
    </source>
</evidence>
<reference evidence="3 4" key="1">
    <citation type="journal article" date="2002" name="DNA Res.">
        <title>Complete genome structure of the thermophilic cyanobacterium Thermosynechococcus elongatus BP-1.</title>
        <authorList>
            <person name="Nakamura Y."/>
            <person name="Kaneko T."/>
            <person name="Sato S."/>
            <person name="Ikeuchi M."/>
            <person name="Katoh H."/>
            <person name="Sasamoto S."/>
            <person name="Watanabe A."/>
            <person name="Iriguchi M."/>
            <person name="Kawashima K."/>
            <person name="Kimura T."/>
            <person name="Kishida Y."/>
            <person name="Kiyokawa C."/>
            <person name="Kohara M."/>
            <person name="Matsumoto M."/>
            <person name="Matsuno A."/>
            <person name="Nakazaki N."/>
            <person name="Shimpo S."/>
            <person name="Sugimoto M."/>
            <person name="Takeuchi C."/>
            <person name="Yamada M."/>
            <person name="Tabata S."/>
        </authorList>
    </citation>
    <scope>NUCLEOTIDE SEQUENCE [LARGE SCALE GENOMIC DNA]</scope>
    <source>
        <strain evidence="4">IAM M-273 / NIES-2133 / BP-1</strain>
    </source>
</reference>
<feature type="region of interest" description="Disordered" evidence="1">
    <location>
        <begin position="459"/>
        <end position="486"/>
    </location>
</feature>
<dbReference type="Pfam" id="PF13355">
    <property type="entry name" value="ARC6-like_IMS"/>
    <property type="match status" value="1"/>
</dbReference>
<dbReference type="SUPFAM" id="SSF46565">
    <property type="entry name" value="Chaperone J-domain"/>
    <property type="match status" value="1"/>
</dbReference>
<dbReference type="Pfam" id="PF25515">
    <property type="entry name" value="Arm_PDR"/>
    <property type="match status" value="1"/>
</dbReference>
<feature type="compositionally biased region" description="Basic residues" evidence="1">
    <location>
        <begin position="476"/>
        <end position="486"/>
    </location>
</feature>
<dbReference type="InterPro" id="IPR025344">
    <property type="entry name" value="CDP1-like_IMS"/>
</dbReference>
<dbReference type="Pfam" id="PF23468">
    <property type="entry name" value="ARC6"/>
    <property type="match status" value="1"/>
</dbReference>
<organism evidence="3 4">
    <name type="scientific">Thermosynechococcus vestitus (strain NIES-2133 / IAM M-273 / BP-1)</name>
    <dbReference type="NCBI Taxonomy" id="197221"/>
    <lineage>
        <taxon>Bacteria</taxon>
        <taxon>Bacillati</taxon>
        <taxon>Cyanobacteriota</taxon>
        <taxon>Cyanophyceae</taxon>
        <taxon>Acaryochloridales</taxon>
        <taxon>Thermosynechococcaceae</taxon>
        <taxon>Thermosynechococcus</taxon>
    </lineage>
</organism>
<dbReference type="CDD" id="cd06257">
    <property type="entry name" value="DnaJ"/>
    <property type="match status" value="1"/>
</dbReference>
<evidence type="ECO:0000313" key="3">
    <source>
        <dbReference type="EMBL" id="BAC08309.1"/>
    </source>
</evidence>
<dbReference type="PROSITE" id="PS50076">
    <property type="entry name" value="DNAJ_2"/>
    <property type="match status" value="1"/>
</dbReference>
<feature type="domain" description="J" evidence="2">
    <location>
        <begin position="6"/>
        <end position="70"/>
    </location>
</feature>
<dbReference type="Gene3D" id="1.10.287.110">
    <property type="entry name" value="DnaJ domain"/>
    <property type="match status" value="1"/>
</dbReference>
<sequence length="673" mass="75742">MRIPLDYYQVLGVPIQATPEQIEQAFRDRLLQLPTHQHSPTTVATRRELIEQAYAVLREPEQRDAYDRHCRTVDPDDLIAQLDPDATTPHIEISDEQLSGALLLLYELGNYAQVVNLGDAFLKKDVFERNRPYTSPAAVADITLTVALAYLELGREEWQRQSYESAASQLEAGLQVLQRVNLFPELQEQFQTELNRLRPYRILELLALPLSDSANRQRGILLLRQMLSERGGIEGRGDDRSGLTVEDFLKFILQLRSHLTVAEQQELFERESRRPSAVATYLAVHALVARGVHELQPSYICRAKDLLQQLLPHQDVYLELASCLLLLGQPTEALAALDHSQDQPTLDFIRRHAGEAGDRLPGLYYYTTQWLTEEIYPAFRDLGETPVALEAYFADANVQTYLEALSEDSIAPEPPATTASALPEVIRPTVAVPPPLSFTAETLPLQDQSRLGQGLSASAFTPSATATGTSMPQPSPRKRRSPRNRCAQKRQTWFWMGAGVVLVGLGALAKVYWPAKTAEAPPPPVTPAPTPVATPTPTPQPTTLAITLTPEMARDRLHTWQQIKAQALGRPFEVDKLTTILAEPELSRWRSRAQGLKSEGSYWVYTLKNLEVKEVRLQRSDRVEVLAEVNEDARFYEQGTLRTDISYSDPYRVIYTFIRRGNQWLIQGMQVVS</sequence>
<feature type="region of interest" description="Disordered" evidence="1">
    <location>
        <begin position="520"/>
        <end position="540"/>
    </location>
</feature>
<gene>
    <name evidence="3" type="ordered locus">tlr0758</name>
</gene>
<keyword evidence="4" id="KW-1185">Reference proteome</keyword>
<dbReference type="InterPro" id="IPR001623">
    <property type="entry name" value="DnaJ_domain"/>
</dbReference>
<dbReference type="InterPro" id="IPR044685">
    <property type="entry name" value="CPD1-like"/>
</dbReference>
<accession>Q8DKU7</accession>
<dbReference type="SMART" id="SM00271">
    <property type="entry name" value="DnaJ"/>
    <property type="match status" value="1"/>
</dbReference>
<dbReference type="AlphaFoldDB" id="Q8DKU7"/>
<dbReference type="KEGG" id="tel:tlr0758"/>
<dbReference type="PATRIC" id="fig|197221.4.peg.797"/>
<proteinExistence type="predicted"/>
<evidence type="ECO:0000259" key="2">
    <source>
        <dbReference type="PROSITE" id="PS50076"/>
    </source>
</evidence>
<name>Q8DKU7_THEVB</name>
<dbReference type="EnsemblBacteria" id="BAC08309">
    <property type="protein sequence ID" value="BAC08309"/>
    <property type="gene ID" value="BAC08309"/>
</dbReference>
<dbReference type="PANTHER" id="PTHR33925">
    <property type="entry name" value="PLASTID DIVISION PROTEIN CDP1, CHLOROPLASTIC-RELATED"/>
    <property type="match status" value="1"/>
</dbReference>
<dbReference type="InterPro" id="IPR057137">
    <property type="entry name" value="CDP1-like_a_solenoid_2"/>
</dbReference>
<dbReference type="InterPro" id="IPR058032">
    <property type="entry name" value="CDP1-like_a_solenoid_1"/>
</dbReference>
<dbReference type="EMBL" id="BA000039">
    <property type="protein sequence ID" value="BAC08309.1"/>
    <property type="molecule type" value="Genomic_DNA"/>
</dbReference>
<dbReference type="eggNOG" id="COG0484">
    <property type="taxonomic scope" value="Bacteria"/>
</dbReference>